<protein>
    <submittedName>
        <fullName evidence="1">Membrin-11</fullName>
    </submittedName>
</protein>
<sequence>MYVSTFRKVEQVAEESESLKESLDKYFLRHQKRMMEAKERAELLGRAVCKWGLCSCFENLCEEAQAMQSARNSSMMLEEAYSKGVAILTKYADQRDR</sequence>
<dbReference type="Proteomes" id="UP000288805">
    <property type="component" value="Unassembled WGS sequence"/>
</dbReference>
<dbReference type="EMBL" id="QGNW01001623">
    <property type="protein sequence ID" value="RVW34848.1"/>
    <property type="molecule type" value="Genomic_DNA"/>
</dbReference>
<comment type="caution">
    <text evidence="1">The sequence shown here is derived from an EMBL/GenBank/DDBJ whole genome shotgun (WGS) entry which is preliminary data.</text>
</comment>
<evidence type="ECO:0000313" key="2">
    <source>
        <dbReference type="Proteomes" id="UP000288805"/>
    </source>
</evidence>
<organism evidence="1 2">
    <name type="scientific">Vitis vinifera</name>
    <name type="common">Grape</name>
    <dbReference type="NCBI Taxonomy" id="29760"/>
    <lineage>
        <taxon>Eukaryota</taxon>
        <taxon>Viridiplantae</taxon>
        <taxon>Streptophyta</taxon>
        <taxon>Embryophyta</taxon>
        <taxon>Tracheophyta</taxon>
        <taxon>Spermatophyta</taxon>
        <taxon>Magnoliopsida</taxon>
        <taxon>eudicotyledons</taxon>
        <taxon>Gunneridae</taxon>
        <taxon>Pentapetalae</taxon>
        <taxon>rosids</taxon>
        <taxon>Vitales</taxon>
        <taxon>Vitaceae</taxon>
        <taxon>Viteae</taxon>
        <taxon>Vitis</taxon>
    </lineage>
</organism>
<name>A0A438DHC4_VITVI</name>
<reference evidence="1 2" key="1">
    <citation type="journal article" date="2018" name="PLoS Genet.">
        <title>Population sequencing reveals clonal diversity and ancestral inbreeding in the grapevine cultivar Chardonnay.</title>
        <authorList>
            <person name="Roach M.J."/>
            <person name="Johnson D.L."/>
            <person name="Bohlmann J."/>
            <person name="van Vuuren H.J."/>
            <person name="Jones S.J."/>
            <person name="Pretorius I.S."/>
            <person name="Schmidt S.A."/>
            <person name="Borneman A.R."/>
        </authorList>
    </citation>
    <scope>NUCLEOTIDE SEQUENCE [LARGE SCALE GENOMIC DNA]</scope>
    <source>
        <strain evidence="2">cv. Chardonnay</strain>
        <tissue evidence="1">Leaf</tissue>
    </source>
</reference>
<proteinExistence type="predicted"/>
<gene>
    <name evidence="1" type="primary">MEMB11_0</name>
    <name evidence="1" type="ORF">CK203_077991</name>
</gene>
<accession>A0A438DHC4</accession>
<dbReference type="AlphaFoldDB" id="A0A438DHC4"/>
<evidence type="ECO:0000313" key="1">
    <source>
        <dbReference type="EMBL" id="RVW34848.1"/>
    </source>
</evidence>